<dbReference type="GO" id="GO:0005737">
    <property type="term" value="C:cytoplasm"/>
    <property type="evidence" value="ECO:0007669"/>
    <property type="project" value="TreeGrafter"/>
</dbReference>
<gene>
    <name evidence="4" type="ORF">UFOPK1722_00645</name>
</gene>
<dbReference type="InterPro" id="IPR004143">
    <property type="entry name" value="BPL_LPL_catalytic"/>
</dbReference>
<dbReference type="GO" id="GO:0004077">
    <property type="term" value="F:biotin--[biotin carboxyl-carrier protein] ligase activity"/>
    <property type="evidence" value="ECO:0007669"/>
    <property type="project" value="InterPro"/>
</dbReference>
<dbReference type="InterPro" id="IPR045864">
    <property type="entry name" value="aa-tRNA-synth_II/BPL/LPL"/>
</dbReference>
<keyword evidence="1" id="KW-0436">Ligase</keyword>
<evidence type="ECO:0000313" key="4">
    <source>
        <dbReference type="EMBL" id="CAB4575399.1"/>
    </source>
</evidence>
<dbReference type="SUPFAM" id="SSF55681">
    <property type="entry name" value="Class II aaRS and biotin synthetases"/>
    <property type="match status" value="1"/>
</dbReference>
<reference evidence="4" key="1">
    <citation type="submission" date="2020-05" db="EMBL/GenBank/DDBJ databases">
        <authorList>
            <person name="Chiriac C."/>
            <person name="Salcher M."/>
            <person name="Ghai R."/>
            <person name="Kavagutti S V."/>
        </authorList>
    </citation>
    <scope>NUCLEOTIDE SEQUENCE</scope>
</reference>
<name>A0A6J6EJ08_9ZZZZ</name>
<feature type="domain" description="Biotin protein ligase C-terminal" evidence="2">
    <location>
        <begin position="217"/>
        <end position="264"/>
    </location>
</feature>
<protein>
    <submittedName>
        <fullName evidence="4">Unannotated protein</fullName>
    </submittedName>
</protein>
<evidence type="ECO:0000259" key="2">
    <source>
        <dbReference type="Pfam" id="PF02237"/>
    </source>
</evidence>
<dbReference type="Pfam" id="PF03099">
    <property type="entry name" value="BPL_LplA_LipB"/>
    <property type="match status" value="1"/>
</dbReference>
<dbReference type="CDD" id="cd16442">
    <property type="entry name" value="BPL"/>
    <property type="match status" value="1"/>
</dbReference>
<feature type="domain" description="BPL/LPL catalytic" evidence="3">
    <location>
        <begin position="43"/>
        <end position="146"/>
    </location>
</feature>
<dbReference type="PANTHER" id="PTHR12835:SF5">
    <property type="entry name" value="BIOTIN--PROTEIN LIGASE"/>
    <property type="match status" value="1"/>
</dbReference>
<dbReference type="NCBIfam" id="TIGR00121">
    <property type="entry name" value="birA_ligase"/>
    <property type="match status" value="1"/>
</dbReference>
<dbReference type="Gene3D" id="2.30.30.100">
    <property type="match status" value="1"/>
</dbReference>
<proteinExistence type="predicted"/>
<dbReference type="AlphaFoldDB" id="A0A6J6EJ08"/>
<dbReference type="Pfam" id="PF02237">
    <property type="entry name" value="BPL_C"/>
    <property type="match status" value="1"/>
</dbReference>
<dbReference type="Gene3D" id="3.30.930.10">
    <property type="entry name" value="Bira Bifunctional Protein, Domain 2"/>
    <property type="match status" value="1"/>
</dbReference>
<dbReference type="PANTHER" id="PTHR12835">
    <property type="entry name" value="BIOTIN PROTEIN LIGASE"/>
    <property type="match status" value="1"/>
</dbReference>
<accession>A0A6J6EJ08</accession>
<organism evidence="4">
    <name type="scientific">freshwater metagenome</name>
    <dbReference type="NCBI Taxonomy" id="449393"/>
    <lineage>
        <taxon>unclassified sequences</taxon>
        <taxon>metagenomes</taxon>
        <taxon>ecological metagenomes</taxon>
    </lineage>
</organism>
<evidence type="ECO:0000256" key="1">
    <source>
        <dbReference type="ARBA" id="ARBA00022598"/>
    </source>
</evidence>
<evidence type="ECO:0000259" key="3">
    <source>
        <dbReference type="Pfam" id="PF03099"/>
    </source>
</evidence>
<dbReference type="EMBL" id="CAEZTS010000042">
    <property type="protein sequence ID" value="CAB4575399.1"/>
    <property type="molecule type" value="Genomic_DNA"/>
</dbReference>
<dbReference type="InterPro" id="IPR004408">
    <property type="entry name" value="Biotin_CoA_COase_ligase"/>
</dbReference>
<dbReference type="InterPro" id="IPR003142">
    <property type="entry name" value="BPL_C"/>
</dbReference>
<sequence length="266" mass="28315">MDTPNATSNEANLPGVSHPEEIFRSSAIVAGGWRVRWCSSTGSTNDDLWAAARAGVPDRLVLVADHQTAGKGRLDRRWEAPAGANLLVSLLFRDVPAVPHALTHAVALAAARASERVAGVVPDLKWPNDLLVGRQKLAGILSTAGPMEGSPPRPSFVVVGLGLNVGWAPEGATSLVALSTATLTRDLVLAALLEALDEVLSLPADERHAEYRRQLATIGREVRVELPDDRFVEGRALDVEVDGRLVVLDACGVSHRLDVGDVVHLR</sequence>